<reference evidence="1" key="1">
    <citation type="submission" date="2023-07" db="EMBL/GenBank/DDBJ databases">
        <title>draft genome sequence of fig (Ficus carica).</title>
        <authorList>
            <person name="Takahashi T."/>
            <person name="Nishimura K."/>
        </authorList>
    </citation>
    <scope>NUCLEOTIDE SEQUENCE</scope>
</reference>
<dbReference type="PANTHER" id="PTHR31170">
    <property type="entry name" value="BNAC04G53230D PROTEIN"/>
    <property type="match status" value="1"/>
</dbReference>
<evidence type="ECO:0000313" key="1">
    <source>
        <dbReference type="EMBL" id="GMN41490.1"/>
    </source>
</evidence>
<accession>A0AA87ZYM7</accession>
<dbReference type="Proteomes" id="UP001187192">
    <property type="component" value="Unassembled WGS sequence"/>
</dbReference>
<dbReference type="AlphaFoldDB" id="A0AA87ZYM7"/>
<dbReference type="PANTHER" id="PTHR31170:SF17">
    <property type="match status" value="1"/>
</dbReference>
<proteinExistence type="predicted"/>
<comment type="caution">
    <text evidence="1">The sequence shown here is derived from an EMBL/GenBank/DDBJ whole genome shotgun (WGS) entry which is preliminary data.</text>
</comment>
<dbReference type="Pfam" id="PF03140">
    <property type="entry name" value="DUF247"/>
    <property type="match status" value="1"/>
</dbReference>
<sequence length="354" mass="40321">MAEVRGDHIKIEVDALANGLENKMRSTNLNISPRCCIFKVPNILRRHNPEAYAPNGFSIGPYHYGKKHLKATQKIKLKYLHDLISGFEDPKAKLRTLIEAISEVQQEARDCYADPIDHISQDEFINILVLDGCFLIELFRKNADDKLQKNDDPVFKMSCMRQFLCHDLILLENQIPWMVLEILFAITRKPEDQTTSNLSLLVLWYCYTASITISKFPSDINAVFEPFLSREHGSKHILDLLRNSMVLSSSITEVKDGEWKSMPSATRLREAGIKFKEGTSTSIFDIKFDHGVIEIPPLSVQETTESVFRNLICLEQCLPNCAHMVTSYAILLDNLINTTDDMEILCKRGSLKIG</sequence>
<keyword evidence="2" id="KW-1185">Reference proteome</keyword>
<dbReference type="InterPro" id="IPR004158">
    <property type="entry name" value="DUF247_pln"/>
</dbReference>
<dbReference type="Gramene" id="FCD_00024556-RA">
    <property type="protein sequence ID" value="FCD_00024556-RA:cds"/>
    <property type="gene ID" value="FCD_00024556"/>
</dbReference>
<evidence type="ECO:0000313" key="2">
    <source>
        <dbReference type="Proteomes" id="UP001187192"/>
    </source>
</evidence>
<name>A0AA87ZYM7_FICCA</name>
<organism evidence="1 2">
    <name type="scientific">Ficus carica</name>
    <name type="common">Common fig</name>
    <dbReference type="NCBI Taxonomy" id="3494"/>
    <lineage>
        <taxon>Eukaryota</taxon>
        <taxon>Viridiplantae</taxon>
        <taxon>Streptophyta</taxon>
        <taxon>Embryophyta</taxon>
        <taxon>Tracheophyta</taxon>
        <taxon>Spermatophyta</taxon>
        <taxon>Magnoliopsida</taxon>
        <taxon>eudicotyledons</taxon>
        <taxon>Gunneridae</taxon>
        <taxon>Pentapetalae</taxon>
        <taxon>rosids</taxon>
        <taxon>fabids</taxon>
        <taxon>Rosales</taxon>
        <taxon>Moraceae</taxon>
        <taxon>Ficeae</taxon>
        <taxon>Ficus</taxon>
    </lineage>
</organism>
<protein>
    <submittedName>
        <fullName evidence="1">Uncharacterized protein</fullName>
    </submittedName>
</protein>
<dbReference type="EMBL" id="BTGU01000012">
    <property type="protein sequence ID" value="GMN41490.1"/>
    <property type="molecule type" value="Genomic_DNA"/>
</dbReference>
<gene>
    <name evidence="1" type="ORF">TIFTF001_010697</name>
</gene>